<organism evidence="1 2">
    <name type="scientific">Cotesia congregata</name>
    <name type="common">Parasitoid wasp</name>
    <name type="synonym">Apanteles congregatus</name>
    <dbReference type="NCBI Taxonomy" id="51543"/>
    <lineage>
        <taxon>Eukaryota</taxon>
        <taxon>Metazoa</taxon>
        <taxon>Ecdysozoa</taxon>
        <taxon>Arthropoda</taxon>
        <taxon>Hexapoda</taxon>
        <taxon>Insecta</taxon>
        <taxon>Pterygota</taxon>
        <taxon>Neoptera</taxon>
        <taxon>Endopterygota</taxon>
        <taxon>Hymenoptera</taxon>
        <taxon>Apocrita</taxon>
        <taxon>Ichneumonoidea</taxon>
        <taxon>Braconidae</taxon>
        <taxon>Microgastrinae</taxon>
        <taxon>Cotesia</taxon>
    </lineage>
</organism>
<reference evidence="1" key="1">
    <citation type="submission" date="2021-04" db="EMBL/GenBank/DDBJ databases">
        <authorList>
            <person name="Chebbi M.A.C M."/>
        </authorList>
    </citation>
    <scope>NUCLEOTIDE SEQUENCE</scope>
</reference>
<keyword evidence="2" id="KW-1185">Reference proteome</keyword>
<comment type="caution">
    <text evidence="1">The sequence shown here is derived from an EMBL/GenBank/DDBJ whole genome shotgun (WGS) entry which is preliminary data.</text>
</comment>
<protein>
    <submittedName>
        <fullName evidence="1">Uncharacterized protein</fullName>
    </submittedName>
</protein>
<name>A0A8J2ECF1_COTCN</name>
<dbReference type="EMBL" id="CAJNRD030001116">
    <property type="protein sequence ID" value="CAG5075386.1"/>
    <property type="molecule type" value="Genomic_DNA"/>
</dbReference>
<accession>A0A8J2ECF1</accession>
<dbReference type="OrthoDB" id="7697916at2759"/>
<dbReference type="Proteomes" id="UP000786811">
    <property type="component" value="Unassembled WGS sequence"/>
</dbReference>
<proteinExistence type="predicted"/>
<sequence>MNLFCFSQAPEASSILVFSLHILLDIALTVPLDILLVIALTASLEVALKVSLNISLDIALTVPPDIVLTVSRDIALTIWLDIVLSVSLDIISSETVSEISSETVSATSSKAVSAITSKISSGTVSAISSRTISAISSEISSEAVSAIATKISSGTISAISSKISIKTASVISCVISSKISSETVSVISSEIPIKTASTISSETLSTISSQVVSAISSETVSAISSEISSETFSAISSEAVSAITSKISSGTVSAISSKICSEKTSKIISAICSKIFCVLSSKTLSTISQKITNVFVCEALAIRFFFYYATGFRCLRETKQIHFFSTNQRTWPRLSFFFVFQQNQIPGPSYDTYSYRASADFLNSVVEDIPNLLNYFLSDLLLHKKKDSDSSDFVKRDNIAHAIISSIRPKSFNSHLQLAIVTYIHKKSGSRLIIDLLSKLGVCASYYNIQLFEASTMMDPPKMVIDDVFGQYIFDNTDHNAKTLDGKRTFHCLGGIIAYTPEGNVTYEGSSKKCRKMLSAEQLAQCSSVDTIPFRSSQATGLQNIEFEVGEGLWKQYIKISLTILLRESFVYHL</sequence>
<evidence type="ECO:0000313" key="1">
    <source>
        <dbReference type="EMBL" id="CAG5075386.1"/>
    </source>
</evidence>
<dbReference type="AlphaFoldDB" id="A0A8J2ECF1"/>
<gene>
    <name evidence="1" type="ORF">HICCMSTLAB_LOCUS1540</name>
</gene>
<evidence type="ECO:0000313" key="2">
    <source>
        <dbReference type="Proteomes" id="UP000786811"/>
    </source>
</evidence>